<evidence type="ECO:0000313" key="1">
    <source>
        <dbReference type="EMBL" id="KAJ8644553.1"/>
    </source>
</evidence>
<dbReference type="EMBL" id="CM056810">
    <property type="protein sequence ID" value="KAJ8644553.1"/>
    <property type="molecule type" value="Genomic_DNA"/>
</dbReference>
<organism evidence="1 2">
    <name type="scientific">Persea americana</name>
    <name type="common">Avocado</name>
    <dbReference type="NCBI Taxonomy" id="3435"/>
    <lineage>
        <taxon>Eukaryota</taxon>
        <taxon>Viridiplantae</taxon>
        <taxon>Streptophyta</taxon>
        <taxon>Embryophyta</taxon>
        <taxon>Tracheophyta</taxon>
        <taxon>Spermatophyta</taxon>
        <taxon>Magnoliopsida</taxon>
        <taxon>Magnoliidae</taxon>
        <taxon>Laurales</taxon>
        <taxon>Lauraceae</taxon>
        <taxon>Persea</taxon>
    </lineage>
</organism>
<reference evidence="1 2" key="1">
    <citation type="journal article" date="2022" name="Hortic Res">
        <title>A haplotype resolved chromosomal level avocado genome allows analysis of novel avocado genes.</title>
        <authorList>
            <person name="Nath O."/>
            <person name="Fletcher S.J."/>
            <person name="Hayward A."/>
            <person name="Shaw L.M."/>
            <person name="Masouleh A.K."/>
            <person name="Furtado A."/>
            <person name="Henry R.J."/>
            <person name="Mitter N."/>
        </authorList>
    </citation>
    <scope>NUCLEOTIDE SEQUENCE [LARGE SCALE GENOMIC DNA]</scope>
    <source>
        <strain evidence="2">cv. Hass</strain>
    </source>
</reference>
<comment type="caution">
    <text evidence="1">The sequence shown here is derived from an EMBL/GenBank/DDBJ whole genome shotgun (WGS) entry which is preliminary data.</text>
</comment>
<proteinExistence type="predicted"/>
<sequence length="115" mass="13321">MKAFTLQSSLESNSNPMAFLGDFRVDQKDKFIRFFSSQLQRVVESNYWTTMGPKADPRDFDMDLVMLTVQEDDDEEEIEDMVIKPTDVVIVCARNEDDDLSGGVDCEFHFDIRHD</sequence>
<name>A0ACC2MGB0_PERAE</name>
<protein>
    <submittedName>
        <fullName evidence="1">Uncharacterized protein</fullName>
    </submittedName>
</protein>
<evidence type="ECO:0000313" key="2">
    <source>
        <dbReference type="Proteomes" id="UP001234297"/>
    </source>
</evidence>
<keyword evidence="2" id="KW-1185">Reference proteome</keyword>
<dbReference type="Proteomes" id="UP001234297">
    <property type="component" value="Chromosome 2"/>
</dbReference>
<accession>A0ACC2MGB0</accession>
<gene>
    <name evidence="1" type="ORF">MRB53_006301</name>
</gene>